<dbReference type="RefSeq" id="WP_060792557.1">
    <property type="nucleotide sequence ID" value="NZ_BAAAXK010000001.1"/>
</dbReference>
<dbReference type="CDD" id="cd01392">
    <property type="entry name" value="HTH_LacI"/>
    <property type="match status" value="1"/>
</dbReference>
<dbReference type="InterPro" id="IPR028082">
    <property type="entry name" value="Peripla_BP_I"/>
</dbReference>
<keyword evidence="1" id="KW-0678">Repressor</keyword>
<keyword evidence="4" id="KW-0804">Transcription</keyword>
<protein>
    <submittedName>
        <fullName evidence="6">LacI family DNA-binding transcriptional regulator</fullName>
    </submittedName>
    <submittedName>
        <fullName evidence="7">LacI family transcriptional regulator</fullName>
    </submittedName>
</protein>
<dbReference type="OrthoDB" id="9796186at2"/>
<reference evidence="6 9" key="2">
    <citation type="submission" date="2023-03" db="EMBL/GenBank/DDBJ databases">
        <authorList>
            <person name="Shen W."/>
            <person name="Cai J."/>
        </authorList>
    </citation>
    <scope>NUCLEOTIDE SEQUENCE [LARGE SCALE GENOMIC DNA]</scope>
    <source>
        <strain evidence="6 9">B516</strain>
    </source>
</reference>
<dbReference type="PANTHER" id="PTHR30146">
    <property type="entry name" value="LACI-RELATED TRANSCRIPTIONAL REPRESSOR"/>
    <property type="match status" value="1"/>
</dbReference>
<dbReference type="Pfam" id="PF00356">
    <property type="entry name" value="LacI"/>
    <property type="match status" value="1"/>
</dbReference>
<dbReference type="PANTHER" id="PTHR30146:SF95">
    <property type="entry name" value="RIBOSE OPERON REPRESSOR"/>
    <property type="match status" value="1"/>
</dbReference>
<keyword evidence="2" id="KW-0805">Transcription regulation</keyword>
<dbReference type="GO" id="GO:0003700">
    <property type="term" value="F:DNA-binding transcription factor activity"/>
    <property type="evidence" value="ECO:0007669"/>
    <property type="project" value="TreeGrafter"/>
</dbReference>
<dbReference type="Proteomes" id="UP000286288">
    <property type="component" value="Unassembled WGS sequence"/>
</dbReference>
<dbReference type="GeneID" id="83457357"/>
<dbReference type="SUPFAM" id="SSF53822">
    <property type="entry name" value="Periplasmic binding protein-like I"/>
    <property type="match status" value="1"/>
</dbReference>
<evidence type="ECO:0000313" key="9">
    <source>
        <dbReference type="Proteomes" id="UP001253851"/>
    </source>
</evidence>
<dbReference type="AlphaFoldDB" id="A0A1L8SCU9"/>
<organism evidence="7 8">
    <name type="scientific">Enterococcus casseliflavus</name>
    <name type="common">Enterococcus flavescens</name>
    <dbReference type="NCBI Taxonomy" id="37734"/>
    <lineage>
        <taxon>Bacteria</taxon>
        <taxon>Bacillati</taxon>
        <taxon>Bacillota</taxon>
        <taxon>Bacilli</taxon>
        <taxon>Lactobacillales</taxon>
        <taxon>Enterococcaceae</taxon>
        <taxon>Enterococcus</taxon>
    </lineage>
</organism>
<dbReference type="Proteomes" id="UP001253851">
    <property type="component" value="Unassembled WGS sequence"/>
</dbReference>
<evidence type="ECO:0000256" key="1">
    <source>
        <dbReference type="ARBA" id="ARBA00022491"/>
    </source>
</evidence>
<dbReference type="Gene3D" id="1.10.260.40">
    <property type="entry name" value="lambda repressor-like DNA-binding domains"/>
    <property type="match status" value="1"/>
</dbReference>
<proteinExistence type="predicted"/>
<dbReference type="InterPro" id="IPR010982">
    <property type="entry name" value="Lambda_DNA-bd_dom_sf"/>
</dbReference>
<dbReference type="CDD" id="cd06291">
    <property type="entry name" value="PBP1_Qymf-like"/>
    <property type="match status" value="1"/>
</dbReference>
<dbReference type="InterPro" id="IPR000843">
    <property type="entry name" value="HTH_LacI"/>
</dbReference>
<evidence type="ECO:0000256" key="2">
    <source>
        <dbReference type="ARBA" id="ARBA00023015"/>
    </source>
</evidence>
<evidence type="ECO:0000313" key="6">
    <source>
        <dbReference type="EMBL" id="MDT2982465.1"/>
    </source>
</evidence>
<keyword evidence="3 6" id="KW-0238">DNA-binding</keyword>
<dbReference type="SMART" id="SM00354">
    <property type="entry name" value="HTH_LACI"/>
    <property type="match status" value="1"/>
</dbReference>
<accession>A0A1L8SCU9</accession>
<evidence type="ECO:0000256" key="4">
    <source>
        <dbReference type="ARBA" id="ARBA00023163"/>
    </source>
</evidence>
<dbReference type="GO" id="GO:0000976">
    <property type="term" value="F:transcription cis-regulatory region binding"/>
    <property type="evidence" value="ECO:0007669"/>
    <property type="project" value="TreeGrafter"/>
</dbReference>
<comment type="caution">
    <text evidence="7">The sequence shown here is derived from an EMBL/GenBank/DDBJ whole genome shotgun (WGS) entry which is preliminary data.</text>
</comment>
<evidence type="ECO:0000313" key="7">
    <source>
        <dbReference type="EMBL" id="RHK06252.1"/>
    </source>
</evidence>
<dbReference type="InterPro" id="IPR046335">
    <property type="entry name" value="LacI/GalR-like_sensor"/>
</dbReference>
<gene>
    <name evidence="7" type="ORF">DW084_09675</name>
    <name evidence="6" type="ORF">P7I34_07310</name>
</gene>
<dbReference type="Gene3D" id="3.40.50.2300">
    <property type="match status" value="2"/>
</dbReference>
<dbReference type="EMBL" id="JARQDZ010000002">
    <property type="protein sequence ID" value="MDT2982465.1"/>
    <property type="molecule type" value="Genomic_DNA"/>
</dbReference>
<evidence type="ECO:0000256" key="3">
    <source>
        <dbReference type="ARBA" id="ARBA00023125"/>
    </source>
</evidence>
<dbReference type="EMBL" id="QRMZ01000011">
    <property type="protein sequence ID" value="RHK06252.1"/>
    <property type="molecule type" value="Genomic_DNA"/>
</dbReference>
<sequence>MPTIKDVANLAGLSVATVSRAMNGTGYVSEKAREKIHQAINELNYSPNEVARSLYQKKSKLIGLLLPDISNPFFPLVAKGVEDFLQKKGYQVILGNIQEDNEKANEYLRAFEQNNVAGILSAVENKNRTQSNIPTVVLDRIDQDVEYGVYSDDLQGGELAAEAILKGDPKKVVVIAGPESVTRARDRLLSVEYTLKKAQVPYALVKSTSFLLEDATLTAKQVFLEHPTVDSVIAPSDTHAIAIMQEAYHHGVKIPEQLQVIGYDDIPISKLVVPRLTTIHQPAYQVGYKGAEMLFALINDQFIEQKKIILPVHLEERETVRNGGTPIE</sequence>
<dbReference type="SUPFAM" id="SSF47413">
    <property type="entry name" value="lambda repressor-like DNA-binding domains"/>
    <property type="match status" value="1"/>
</dbReference>
<dbReference type="Pfam" id="PF13377">
    <property type="entry name" value="Peripla_BP_3"/>
    <property type="match status" value="1"/>
</dbReference>
<name>A0A1L8SCU9_ENTCA</name>
<evidence type="ECO:0000313" key="8">
    <source>
        <dbReference type="Proteomes" id="UP000286288"/>
    </source>
</evidence>
<feature type="domain" description="HTH lacI-type" evidence="5">
    <location>
        <begin position="2"/>
        <end position="56"/>
    </location>
</feature>
<evidence type="ECO:0000259" key="5">
    <source>
        <dbReference type="PROSITE" id="PS50932"/>
    </source>
</evidence>
<dbReference type="PROSITE" id="PS50932">
    <property type="entry name" value="HTH_LACI_2"/>
    <property type="match status" value="1"/>
</dbReference>
<reference evidence="7 8" key="1">
    <citation type="submission" date="2018-08" db="EMBL/GenBank/DDBJ databases">
        <title>A genome reference for cultivated species of the human gut microbiota.</title>
        <authorList>
            <person name="Zou Y."/>
            <person name="Xue W."/>
            <person name="Luo G."/>
        </authorList>
    </citation>
    <scope>NUCLEOTIDE SEQUENCE [LARGE SCALE GENOMIC DNA]</scope>
    <source>
        <strain evidence="7 8">AF48-16</strain>
    </source>
</reference>